<dbReference type="GO" id="GO:0005829">
    <property type="term" value="C:cytosol"/>
    <property type="evidence" value="ECO:0007669"/>
    <property type="project" value="EnsemblFungi"/>
</dbReference>
<keyword evidence="8" id="KW-1185">Reference proteome</keyword>
<protein>
    <submittedName>
        <fullName evidence="7">Monothiol glutaredoxin-4</fullName>
    </submittedName>
</protein>
<dbReference type="InterPro" id="IPR036249">
    <property type="entry name" value="Thioredoxin-like_sf"/>
</dbReference>
<dbReference type="CDD" id="cd03028">
    <property type="entry name" value="GRX_PICOT_like"/>
    <property type="match status" value="1"/>
</dbReference>
<dbReference type="InterPro" id="IPR004480">
    <property type="entry name" value="Monothiol_GRX-rel"/>
</dbReference>
<dbReference type="GO" id="GO:0051537">
    <property type="term" value="F:2 iron, 2 sulfur cluster binding"/>
    <property type="evidence" value="ECO:0007669"/>
    <property type="project" value="EnsemblFungi"/>
</dbReference>
<dbReference type="Proteomes" id="UP000186594">
    <property type="component" value="Unassembled WGS sequence"/>
</dbReference>
<comment type="function">
    <text evidence="5">Monothiol glutaredoxin involved in the biogenesis of iron-sulfur clusters. Binds one iron-sulfur cluster per dimer. The iron-sulfur cluster is bound between subunits, and is complexed by a bound glutathione and a cysteine residue from each subunit.</text>
</comment>
<keyword evidence="2" id="KW-0479">Metal-binding</keyword>
<dbReference type="PANTHER" id="PTHR10293">
    <property type="entry name" value="GLUTAREDOXIN FAMILY MEMBER"/>
    <property type="match status" value="1"/>
</dbReference>
<dbReference type="GO" id="GO:0015038">
    <property type="term" value="F:glutathione disulfide oxidoreductase activity"/>
    <property type="evidence" value="ECO:0007669"/>
    <property type="project" value="EnsemblFungi"/>
</dbReference>
<dbReference type="InterPro" id="IPR002109">
    <property type="entry name" value="Glutaredoxin"/>
</dbReference>
<keyword evidence="3" id="KW-0408">Iron</keyword>
<dbReference type="OMA" id="WAEPCKT"/>
<sequence>MILHNIQDQQTFDSFCKDAEKGVAVLYFWADWAAPCKQMDQVFSELSAKHPDISFGRIEAEELGDITERFDVSAVPFFVILKNNEKVATVSGVNPIELTAALGKFSSLSTIPPAQKVDYTSSPDKDFAQGEEDLDTRLGKLVKAASVMLFMKGTPAQPQCGFSRQIIQILRDRGVRFGFFNILADDEVRQGLKEFSDWPTFPQLYIKGELVGGLDIVKEMVENGEFDELLEAVNQPSPT</sequence>
<dbReference type="FunFam" id="3.40.30.10:FF:000012">
    <property type="entry name" value="Monothiol glutaredoxin"/>
    <property type="match status" value="1"/>
</dbReference>
<evidence type="ECO:0000313" key="7">
    <source>
        <dbReference type="EMBL" id="OLL26486.1"/>
    </source>
</evidence>
<dbReference type="InterPro" id="IPR033658">
    <property type="entry name" value="GRX_PICOT-like"/>
</dbReference>
<dbReference type="FunFam" id="3.40.30.10:FF:000092">
    <property type="entry name" value="Monothiol glutaredoxin"/>
    <property type="match status" value="1"/>
</dbReference>
<reference evidence="7 8" key="1">
    <citation type="submission" date="2016-04" db="EMBL/GenBank/DDBJ databases">
        <title>Evolutionary innovation and constraint leading to complex multicellularity in the Ascomycota.</title>
        <authorList>
            <person name="Cisse O."/>
            <person name="Nguyen A."/>
            <person name="Hewitt D.A."/>
            <person name="Jedd G."/>
            <person name="Stajich J.E."/>
        </authorList>
    </citation>
    <scope>NUCLEOTIDE SEQUENCE [LARGE SCALE GENOMIC DNA]</scope>
    <source>
        <strain evidence="7 8">DAH-3</strain>
    </source>
</reference>
<dbReference type="NCBIfam" id="TIGR00365">
    <property type="entry name" value="Grx4 family monothiol glutaredoxin"/>
    <property type="match status" value="1"/>
</dbReference>
<dbReference type="SUPFAM" id="SSF52833">
    <property type="entry name" value="Thioredoxin-like"/>
    <property type="match status" value="2"/>
</dbReference>
<dbReference type="Gene3D" id="3.40.30.10">
    <property type="entry name" value="Glutaredoxin"/>
    <property type="match status" value="2"/>
</dbReference>
<dbReference type="Pfam" id="PF00462">
    <property type="entry name" value="Glutaredoxin"/>
    <property type="match status" value="1"/>
</dbReference>
<dbReference type="InterPro" id="IPR013766">
    <property type="entry name" value="Thioredoxin_domain"/>
</dbReference>
<evidence type="ECO:0000256" key="5">
    <source>
        <dbReference type="ARBA" id="ARBA00055846"/>
    </source>
</evidence>
<evidence type="ECO:0000313" key="8">
    <source>
        <dbReference type="Proteomes" id="UP000186594"/>
    </source>
</evidence>
<gene>
    <name evidence="7" type="ORF">NEOLI_002323</name>
</gene>
<dbReference type="STRING" id="1198029.A0A1U7LUY5"/>
<name>A0A1U7LUY5_NEOID</name>
<dbReference type="Pfam" id="PF00085">
    <property type="entry name" value="Thioredoxin"/>
    <property type="match status" value="1"/>
</dbReference>
<evidence type="ECO:0000256" key="2">
    <source>
        <dbReference type="ARBA" id="ARBA00022723"/>
    </source>
</evidence>
<keyword evidence="4" id="KW-0411">Iron-sulfur</keyword>
<dbReference type="GO" id="GO:0046872">
    <property type="term" value="F:metal ion binding"/>
    <property type="evidence" value="ECO:0007669"/>
    <property type="project" value="UniProtKB-KW"/>
</dbReference>
<dbReference type="PROSITE" id="PS51352">
    <property type="entry name" value="THIOREDOXIN_2"/>
    <property type="match status" value="1"/>
</dbReference>
<organism evidence="7 8">
    <name type="scientific">Neolecta irregularis (strain DAH-3)</name>
    <dbReference type="NCBI Taxonomy" id="1198029"/>
    <lineage>
        <taxon>Eukaryota</taxon>
        <taxon>Fungi</taxon>
        <taxon>Dikarya</taxon>
        <taxon>Ascomycota</taxon>
        <taxon>Taphrinomycotina</taxon>
        <taxon>Neolectales</taxon>
        <taxon>Neolectaceae</taxon>
        <taxon>Neolecta</taxon>
    </lineage>
</organism>
<evidence type="ECO:0000256" key="1">
    <source>
        <dbReference type="ARBA" id="ARBA00009630"/>
    </source>
</evidence>
<evidence type="ECO:0000259" key="6">
    <source>
        <dbReference type="PROSITE" id="PS51352"/>
    </source>
</evidence>
<comment type="similarity">
    <text evidence="1">Belongs to the glutaredoxin family. Monothiol subfamily.</text>
</comment>
<dbReference type="GO" id="GO:0006879">
    <property type="term" value="P:intracellular iron ion homeostasis"/>
    <property type="evidence" value="ECO:0007669"/>
    <property type="project" value="EnsemblFungi"/>
</dbReference>
<dbReference type="PROSITE" id="PS51354">
    <property type="entry name" value="GLUTAREDOXIN_2"/>
    <property type="match status" value="1"/>
</dbReference>
<feature type="domain" description="Thioredoxin" evidence="6">
    <location>
        <begin position="1"/>
        <end position="107"/>
    </location>
</feature>
<evidence type="ECO:0000256" key="4">
    <source>
        <dbReference type="ARBA" id="ARBA00023014"/>
    </source>
</evidence>
<comment type="caution">
    <text evidence="7">The sequence shown here is derived from an EMBL/GenBank/DDBJ whole genome shotgun (WGS) entry which is preliminary data.</text>
</comment>
<dbReference type="PANTHER" id="PTHR10293:SF73">
    <property type="entry name" value="GLUTAREDOXIN-3"/>
    <property type="match status" value="1"/>
</dbReference>
<dbReference type="GO" id="GO:0005634">
    <property type="term" value="C:nucleus"/>
    <property type="evidence" value="ECO:0007669"/>
    <property type="project" value="EnsemblFungi"/>
</dbReference>
<dbReference type="AlphaFoldDB" id="A0A1U7LUY5"/>
<evidence type="ECO:0000256" key="3">
    <source>
        <dbReference type="ARBA" id="ARBA00023004"/>
    </source>
</evidence>
<dbReference type="EMBL" id="LXFE01000176">
    <property type="protein sequence ID" value="OLL26486.1"/>
    <property type="molecule type" value="Genomic_DNA"/>
</dbReference>
<accession>A0A1U7LUY5</accession>
<dbReference type="OrthoDB" id="415696at2759"/>
<dbReference type="CDD" id="cd02984">
    <property type="entry name" value="TRX_PICOT"/>
    <property type="match status" value="1"/>
</dbReference>
<proteinExistence type="inferred from homology"/>